<evidence type="ECO:0000313" key="3">
    <source>
        <dbReference type="EMBL" id="KAK6172504.1"/>
    </source>
</evidence>
<feature type="region of interest" description="Disordered" evidence="1">
    <location>
        <begin position="419"/>
        <end position="441"/>
    </location>
</feature>
<dbReference type="GO" id="GO:0005634">
    <property type="term" value="C:nucleus"/>
    <property type="evidence" value="ECO:0007669"/>
    <property type="project" value="TreeGrafter"/>
</dbReference>
<comment type="caution">
    <text evidence="3">The sequence shown here is derived from an EMBL/GenBank/DDBJ whole genome shotgun (WGS) entry which is preliminary data.</text>
</comment>
<dbReference type="PANTHER" id="PTHR23099:SF0">
    <property type="entry name" value="GERM CELL NUCLEAR ACIDIC PROTEIN"/>
    <property type="match status" value="1"/>
</dbReference>
<feature type="region of interest" description="Disordered" evidence="1">
    <location>
        <begin position="573"/>
        <end position="600"/>
    </location>
</feature>
<dbReference type="Pfam" id="PF10263">
    <property type="entry name" value="SprT-like"/>
    <property type="match status" value="1"/>
</dbReference>
<dbReference type="EMBL" id="JAZGQO010000011">
    <property type="protein sequence ID" value="KAK6172504.1"/>
    <property type="molecule type" value="Genomic_DNA"/>
</dbReference>
<feature type="compositionally biased region" description="Low complexity" evidence="1">
    <location>
        <begin position="224"/>
        <end position="238"/>
    </location>
</feature>
<dbReference type="GO" id="GO:0006974">
    <property type="term" value="P:DNA damage response"/>
    <property type="evidence" value="ECO:0007669"/>
    <property type="project" value="UniProtKB-ARBA"/>
</dbReference>
<reference evidence="3 4" key="1">
    <citation type="submission" date="2024-01" db="EMBL/GenBank/DDBJ databases">
        <title>The genome of the rayed Mediterranean limpet Patella caerulea (Linnaeus, 1758).</title>
        <authorList>
            <person name="Anh-Thu Weber A."/>
            <person name="Halstead-Nussloch G."/>
        </authorList>
    </citation>
    <scope>NUCLEOTIDE SEQUENCE [LARGE SCALE GENOMIC DNA]</scope>
    <source>
        <strain evidence="3">AATW-2023a</strain>
        <tissue evidence="3">Whole specimen</tissue>
    </source>
</reference>
<accession>A0AAN8JDJ5</accession>
<feature type="region of interest" description="Disordered" evidence="1">
    <location>
        <begin position="366"/>
        <end position="400"/>
    </location>
</feature>
<feature type="region of interest" description="Disordered" evidence="1">
    <location>
        <begin position="218"/>
        <end position="243"/>
    </location>
</feature>
<dbReference type="Pfam" id="PF17283">
    <property type="entry name" value="Zn_ribbon_SprT"/>
    <property type="match status" value="1"/>
</dbReference>
<proteinExistence type="predicted"/>
<feature type="compositionally biased region" description="Polar residues" evidence="1">
    <location>
        <begin position="271"/>
        <end position="281"/>
    </location>
</feature>
<dbReference type="InterPro" id="IPR006640">
    <property type="entry name" value="SprT-like_domain"/>
</dbReference>
<sequence>MAEKTLTPCPASDVNDMFRKMGEKLGWFQHKDIDSAIKTLSQKKKSTKSRLKLKCKDDKENTPLSVKNSLKGNTSEQRKSKTKLSKSPLHENQRILPQNPVKSEISPRKNQVCTGTDLKEEIRQEKLIRNTSVISPYPDGEVYSILEDVGMPLVESTRIHSRQSIDGLRLSIDQETGEDDSYEDLKIRNKKSEQKRISELYITAVESQNDYYTVSEMATQTPGSSDSSDNKANNSQSSEGSFYEVKDMAIQTDSPDCRNISKSFDNSFVNSADVSSHSSNGGIEENMTETNHGDDCFIKETIVENDESKNRETNKLTFSPYFNKKKTSQQTMTELPKNSIESLHTPQINSLKSKLFKNKITKASFSDSDEDFSTPRPFPSGTKKKHKLYTPSDHRLSPQNMNFSAKKDKKKALAKMKAMLSSDSEDEIENKTTKSTPSKYYTPRSTAVANYSDQSDDTLPDLNLDRYKVTVAEPTTSWRNSAPILSSDEDDLEKFLESVKKPVKPKKSPVSKESLKDFIVDDDISISSGSDDDEIFYISTQSPRNKGCTLVSPVSRSVKSAIVDINTPLSQRVKHTSSLSRPPPITPVSAGTDVFKTPHRPTITDRSVVKTLSEKKSSVKSTSESNSKPYSFIRSLSTDIPDHKRHPDSIRFTKQFKKTYEELTAILYKIYNETVFDLKLPEDLSIIWNKRLLRTAGYCAYKRVNGQHVSRIELSTKVCDTPERVRDTLIHELCHAAVWMLNKQTDGHGPYWKYWARKANVSHPYLPIISRCHDYSITTKYTYVCTQCGYQIGRHSKSLDTNRKLCGYCHGTFQLADTPGSKKGTPRTPNRFALFVKENYGSAKKGNTDFKHKDIMQLLSQQFAEKTKLDST</sequence>
<dbReference type="InterPro" id="IPR035240">
    <property type="entry name" value="SprT_Zn_ribbon"/>
</dbReference>
<feature type="domain" description="SprT-like" evidence="2">
    <location>
        <begin position="661"/>
        <end position="816"/>
    </location>
</feature>
<gene>
    <name evidence="3" type="ORF">SNE40_016140</name>
</gene>
<dbReference type="SMART" id="SM00731">
    <property type="entry name" value="SprT"/>
    <property type="match status" value="1"/>
</dbReference>
<organism evidence="3 4">
    <name type="scientific">Patella caerulea</name>
    <name type="common">Rayed Mediterranean limpet</name>
    <dbReference type="NCBI Taxonomy" id="87958"/>
    <lineage>
        <taxon>Eukaryota</taxon>
        <taxon>Metazoa</taxon>
        <taxon>Spiralia</taxon>
        <taxon>Lophotrochozoa</taxon>
        <taxon>Mollusca</taxon>
        <taxon>Gastropoda</taxon>
        <taxon>Patellogastropoda</taxon>
        <taxon>Patelloidea</taxon>
        <taxon>Patellidae</taxon>
        <taxon>Patella</taxon>
    </lineage>
</organism>
<evidence type="ECO:0000313" key="4">
    <source>
        <dbReference type="Proteomes" id="UP001347796"/>
    </source>
</evidence>
<name>A0AAN8JDJ5_PATCE</name>
<dbReference type="Proteomes" id="UP001347796">
    <property type="component" value="Unassembled WGS sequence"/>
</dbReference>
<feature type="compositionally biased region" description="Basic residues" evidence="1">
    <location>
        <begin position="41"/>
        <end position="53"/>
    </location>
</feature>
<feature type="region of interest" description="Disordered" evidence="1">
    <location>
        <begin position="39"/>
        <end position="98"/>
    </location>
</feature>
<keyword evidence="4" id="KW-1185">Reference proteome</keyword>
<evidence type="ECO:0000256" key="1">
    <source>
        <dbReference type="SAM" id="MobiDB-lite"/>
    </source>
</evidence>
<feature type="region of interest" description="Disordered" evidence="1">
    <location>
        <begin position="271"/>
        <end position="291"/>
    </location>
</feature>
<feature type="compositionally biased region" description="Polar residues" evidence="1">
    <location>
        <begin position="62"/>
        <end position="75"/>
    </location>
</feature>
<dbReference type="PANTHER" id="PTHR23099">
    <property type="entry name" value="TRANSCRIPTIONAL REGULATOR"/>
    <property type="match status" value="1"/>
</dbReference>
<dbReference type="CDD" id="cd00084">
    <property type="entry name" value="HMG-box_SF"/>
    <property type="match status" value="1"/>
</dbReference>
<protein>
    <recommendedName>
        <fullName evidence="2">SprT-like domain-containing protein</fullName>
    </recommendedName>
</protein>
<dbReference type="AlphaFoldDB" id="A0AAN8JDJ5"/>
<evidence type="ECO:0000259" key="2">
    <source>
        <dbReference type="SMART" id="SM00731"/>
    </source>
</evidence>